<reference evidence="10 11" key="1">
    <citation type="submission" date="2018-10" db="EMBL/GenBank/DDBJ databases">
        <title>Genome Sequence of Cohnella sp.</title>
        <authorList>
            <person name="Srinivasan S."/>
            <person name="Kim M.K."/>
        </authorList>
    </citation>
    <scope>NUCLEOTIDE SEQUENCE [LARGE SCALE GENOMIC DNA]</scope>
    <source>
        <strain evidence="10 11">18JY8-7</strain>
    </source>
</reference>
<keyword evidence="5 10" id="KW-0418">Kinase</keyword>
<dbReference type="CDD" id="cd06225">
    <property type="entry name" value="HAMP"/>
    <property type="match status" value="1"/>
</dbReference>
<dbReference type="InterPro" id="IPR003660">
    <property type="entry name" value="HAMP_dom"/>
</dbReference>
<evidence type="ECO:0000313" key="10">
    <source>
        <dbReference type="EMBL" id="AYQ73029.1"/>
    </source>
</evidence>
<organism evidence="10 11">
    <name type="scientific">Cohnella candidum</name>
    <dbReference type="NCBI Taxonomy" id="2674991"/>
    <lineage>
        <taxon>Bacteria</taxon>
        <taxon>Bacillati</taxon>
        <taxon>Bacillota</taxon>
        <taxon>Bacilli</taxon>
        <taxon>Bacillales</taxon>
        <taxon>Paenibacillaceae</taxon>
        <taxon>Cohnella</taxon>
    </lineage>
</organism>
<protein>
    <submittedName>
        <fullName evidence="10">Sensor histidine kinase</fullName>
    </submittedName>
</protein>
<feature type="coiled-coil region" evidence="7">
    <location>
        <begin position="344"/>
        <end position="383"/>
    </location>
</feature>
<dbReference type="RefSeq" id="WP_123041111.1">
    <property type="nucleotide sequence ID" value="NZ_CP033433.1"/>
</dbReference>
<dbReference type="PROSITE" id="PS50885">
    <property type="entry name" value="HAMP"/>
    <property type="match status" value="1"/>
</dbReference>
<keyword evidence="4" id="KW-0808">Transferase</keyword>
<dbReference type="Pfam" id="PF06580">
    <property type="entry name" value="His_kinase"/>
    <property type="match status" value="1"/>
</dbReference>
<dbReference type="InterPro" id="IPR036890">
    <property type="entry name" value="HATPase_C_sf"/>
</dbReference>
<keyword evidence="8" id="KW-0812">Transmembrane</keyword>
<evidence type="ECO:0000256" key="6">
    <source>
        <dbReference type="ARBA" id="ARBA00023136"/>
    </source>
</evidence>
<keyword evidence="8" id="KW-1133">Transmembrane helix</keyword>
<evidence type="ECO:0000256" key="4">
    <source>
        <dbReference type="ARBA" id="ARBA00022679"/>
    </source>
</evidence>
<proteinExistence type="predicted"/>
<dbReference type="GO" id="GO:0000155">
    <property type="term" value="F:phosphorelay sensor kinase activity"/>
    <property type="evidence" value="ECO:0007669"/>
    <property type="project" value="InterPro"/>
</dbReference>
<dbReference type="InterPro" id="IPR050640">
    <property type="entry name" value="Bact_2-comp_sensor_kinase"/>
</dbReference>
<name>A0A3G3JZV9_9BACL</name>
<dbReference type="Proteomes" id="UP000269097">
    <property type="component" value="Chromosome"/>
</dbReference>
<keyword evidence="3" id="KW-0597">Phosphoprotein</keyword>
<dbReference type="SMART" id="SM00304">
    <property type="entry name" value="HAMP"/>
    <property type="match status" value="1"/>
</dbReference>
<feature type="domain" description="HAMP" evidence="9">
    <location>
        <begin position="311"/>
        <end position="363"/>
    </location>
</feature>
<dbReference type="AlphaFoldDB" id="A0A3G3JZV9"/>
<dbReference type="Pfam" id="PF02518">
    <property type="entry name" value="HATPase_c"/>
    <property type="match status" value="1"/>
</dbReference>
<evidence type="ECO:0000313" key="11">
    <source>
        <dbReference type="Proteomes" id="UP000269097"/>
    </source>
</evidence>
<sequence length="588" mass="65853">MIPTLKRMVGRSLRARLLTILLLFSMLGLTLLSLALYWRSSDILIEQEQRHNRLELDQLANNLQAFVTQTDVISKDFAASETVQSVLARSNATGGVDIDEQQAIDRYIGKTVVTHSDWLSSINLFDLHGSSYYEGLGATIIGQEAYKALLASPFYQRMEEGRGKMVVGPLDGDGSHVLVGRIVNRISDFQPAGLLIMHVKVNAVTSYFSASGGSGTSHYALFNPYGNALRSDSDEPSDTRLLKVRDGAETKVEDTKYLLSRADIPGADWTLIKLTSIESIIQGTVVLQQTLLVFGLVSAPVIVLLSIIISDRVSRPLNKLTGLMRKSVEDRFLVKAPTERLDEVGELNRTYNLMMQEINDLINKEYKLNYLNKEMELRSLQAQINPHFIYNTLESINWASRMHGLDDVGRMAESLANLLRISIRDQDKPYRVREEISYVSNYMAIQQYRFEDRVHLELDVPESLYDVRLPKLIIQPLIENAIVHNLDTADRPVHIVFRMRTDESGAFAVVTVADNGGGIPDAIIGGFDREVEGDGFPRGLANVHRRLVLNYGESGGLRIHSSPNGTTIRFKIPMEKEGKQHELQATNL</sequence>
<dbReference type="Gene3D" id="6.10.340.10">
    <property type="match status" value="1"/>
</dbReference>
<dbReference type="EMBL" id="CP033433">
    <property type="protein sequence ID" value="AYQ73029.1"/>
    <property type="molecule type" value="Genomic_DNA"/>
</dbReference>
<evidence type="ECO:0000256" key="8">
    <source>
        <dbReference type="SAM" id="Phobius"/>
    </source>
</evidence>
<dbReference type="InterPro" id="IPR010559">
    <property type="entry name" value="Sig_transdc_His_kin_internal"/>
</dbReference>
<dbReference type="Pfam" id="PF00672">
    <property type="entry name" value="HAMP"/>
    <property type="match status" value="1"/>
</dbReference>
<dbReference type="Gene3D" id="3.30.565.10">
    <property type="entry name" value="Histidine kinase-like ATPase, C-terminal domain"/>
    <property type="match status" value="1"/>
</dbReference>
<dbReference type="PANTHER" id="PTHR34220:SF7">
    <property type="entry name" value="SENSOR HISTIDINE KINASE YPDA"/>
    <property type="match status" value="1"/>
</dbReference>
<evidence type="ECO:0000256" key="3">
    <source>
        <dbReference type="ARBA" id="ARBA00022553"/>
    </source>
</evidence>
<evidence type="ECO:0000259" key="9">
    <source>
        <dbReference type="PROSITE" id="PS50885"/>
    </source>
</evidence>
<evidence type="ECO:0000256" key="5">
    <source>
        <dbReference type="ARBA" id="ARBA00022777"/>
    </source>
</evidence>
<dbReference type="PANTHER" id="PTHR34220">
    <property type="entry name" value="SENSOR HISTIDINE KINASE YPDA"/>
    <property type="match status" value="1"/>
</dbReference>
<evidence type="ECO:0000256" key="1">
    <source>
        <dbReference type="ARBA" id="ARBA00004651"/>
    </source>
</evidence>
<evidence type="ECO:0000256" key="2">
    <source>
        <dbReference type="ARBA" id="ARBA00022475"/>
    </source>
</evidence>
<keyword evidence="6 8" id="KW-0472">Membrane</keyword>
<dbReference type="SUPFAM" id="SSF55874">
    <property type="entry name" value="ATPase domain of HSP90 chaperone/DNA topoisomerase II/histidine kinase"/>
    <property type="match status" value="1"/>
</dbReference>
<keyword evidence="11" id="KW-1185">Reference proteome</keyword>
<accession>A0A3G3JZV9</accession>
<dbReference type="SUPFAM" id="SSF158472">
    <property type="entry name" value="HAMP domain-like"/>
    <property type="match status" value="1"/>
</dbReference>
<keyword evidence="7" id="KW-0175">Coiled coil</keyword>
<dbReference type="KEGG" id="coh:EAV92_10910"/>
<dbReference type="InterPro" id="IPR003594">
    <property type="entry name" value="HATPase_dom"/>
</dbReference>
<keyword evidence="2" id="KW-1003">Cell membrane</keyword>
<comment type="subcellular location">
    <subcellularLocation>
        <location evidence="1">Cell membrane</location>
        <topology evidence="1">Multi-pass membrane protein</topology>
    </subcellularLocation>
</comment>
<dbReference type="SMART" id="SM00387">
    <property type="entry name" value="HATPase_c"/>
    <property type="match status" value="1"/>
</dbReference>
<dbReference type="GO" id="GO:0005886">
    <property type="term" value="C:plasma membrane"/>
    <property type="evidence" value="ECO:0007669"/>
    <property type="project" value="UniProtKB-SubCell"/>
</dbReference>
<gene>
    <name evidence="10" type="ORF">EAV92_10910</name>
</gene>
<evidence type="ECO:0000256" key="7">
    <source>
        <dbReference type="SAM" id="Coils"/>
    </source>
</evidence>
<feature type="transmembrane region" description="Helical" evidence="8">
    <location>
        <begin position="291"/>
        <end position="309"/>
    </location>
</feature>